<accession>C8PPV9</accession>
<sequence>MQLNEQIQQKIEEAINLLTLFGMPKAQQNERTAYCLLSLLNMTPEKEWKNAENPLMGITPMMNFAKKYYNKIYAPNTRETFRRFSTHQMVQAGIVLYNPDDPARPVNSPNAVYQISAEALQIIKLYKTKDFTKMLDDFIKQKPTLIQQYAHERQMKMVSIKIKENHSIQISPGKHSELIRDIIEQMAPRFLPESLLVYVGDTGEKWGYYDQELAGNLLFNIQQHGKMPDVILYAKEKALLVLIESVTSHGPVDSKRYIELEALFSSVMIDKVYISAFPDKKVFAHYIGNIAWETEVWIADNPTHMIHFNGDKFIGAHK</sequence>
<protein>
    <submittedName>
        <fullName evidence="3">BsuBI/PstI restriction endonuclease domain protein</fullName>
        <ecNumber evidence="3">3.1.21.4</ecNumber>
    </submittedName>
</protein>
<keyword evidence="3" id="KW-0255">Endonuclease</keyword>
<dbReference type="EMBL" id="ACYH01000031">
    <property type="protein sequence ID" value="EEV20559.1"/>
    <property type="molecule type" value="Genomic_DNA"/>
</dbReference>
<dbReference type="Pfam" id="PF06616">
    <property type="entry name" value="BsuBI_PstI_RE"/>
    <property type="match status" value="1"/>
</dbReference>
<proteinExistence type="predicted"/>
<dbReference type="STRING" id="596324.TREVI0001_1420"/>
<dbReference type="EC" id="3.1.21.4" evidence="3"/>
<evidence type="ECO:0000259" key="2">
    <source>
        <dbReference type="Pfam" id="PF17728"/>
    </source>
</evidence>
<dbReference type="GO" id="GO:0009307">
    <property type="term" value="P:DNA restriction-modification system"/>
    <property type="evidence" value="ECO:0007669"/>
    <property type="project" value="InterPro"/>
</dbReference>
<name>C8PPV9_9SPIR</name>
<evidence type="ECO:0000313" key="3">
    <source>
        <dbReference type="EMBL" id="EEV20559.1"/>
    </source>
</evidence>
<dbReference type="OrthoDB" id="9798907at2"/>
<dbReference type="Pfam" id="PF17728">
    <property type="entry name" value="BsuBI_PstI_RE_N"/>
    <property type="match status" value="1"/>
</dbReference>
<comment type="caution">
    <text evidence="3">The sequence shown here is derived from an EMBL/GenBank/DDBJ whole genome shotgun (WGS) entry which is preliminary data.</text>
</comment>
<dbReference type="InterPro" id="IPR041962">
    <property type="entry name" value="BsuBI/PstI_N_sf"/>
</dbReference>
<keyword evidence="3" id="KW-0540">Nuclease</keyword>
<dbReference type="GO" id="GO:0009036">
    <property type="term" value="F:type II site-specific deoxyribonuclease activity"/>
    <property type="evidence" value="ECO:0007669"/>
    <property type="project" value="UniProtKB-EC"/>
</dbReference>
<dbReference type="GO" id="GO:0000287">
    <property type="term" value="F:magnesium ion binding"/>
    <property type="evidence" value="ECO:0007669"/>
    <property type="project" value="InterPro"/>
</dbReference>
<dbReference type="Gene3D" id="1.10.10.1820">
    <property type="entry name" value="BsuBI/PstI restriction endonuclease-like"/>
    <property type="match status" value="1"/>
</dbReference>
<organism evidence="3 4">
    <name type="scientific">Treponema vincentii ATCC 35580</name>
    <dbReference type="NCBI Taxonomy" id="596324"/>
    <lineage>
        <taxon>Bacteria</taxon>
        <taxon>Pseudomonadati</taxon>
        <taxon>Spirochaetota</taxon>
        <taxon>Spirochaetia</taxon>
        <taxon>Spirochaetales</taxon>
        <taxon>Treponemataceae</taxon>
        <taxon>Treponema</taxon>
    </lineage>
</organism>
<dbReference type="InterPro" id="IPR009528">
    <property type="entry name" value="Restrct_endonuc_II_BsuBI_C"/>
</dbReference>
<dbReference type="AlphaFoldDB" id="C8PPV9"/>
<dbReference type="InterPro" id="IPR041963">
    <property type="entry name" value="BsuBI/PstI_C_sf"/>
</dbReference>
<reference evidence="3 4" key="1">
    <citation type="submission" date="2009-07" db="EMBL/GenBank/DDBJ databases">
        <authorList>
            <person name="Madupu R."/>
            <person name="Sebastian Y."/>
            <person name="Durkin A.S."/>
            <person name="Torralba M."/>
            <person name="Methe B."/>
            <person name="Sutton G.G."/>
            <person name="Strausberg R.L."/>
            <person name="Nelson K.E."/>
        </authorList>
    </citation>
    <scope>NUCLEOTIDE SEQUENCE [LARGE SCALE GENOMIC DNA]</scope>
    <source>
        <strain evidence="3 4">ATCC 35580</strain>
    </source>
</reference>
<evidence type="ECO:0000313" key="4">
    <source>
        <dbReference type="Proteomes" id="UP000004509"/>
    </source>
</evidence>
<dbReference type="GO" id="GO:0003677">
    <property type="term" value="F:DNA binding"/>
    <property type="evidence" value="ECO:0007669"/>
    <property type="project" value="InterPro"/>
</dbReference>
<dbReference type="Proteomes" id="UP000004509">
    <property type="component" value="Unassembled WGS sequence"/>
</dbReference>
<dbReference type="InterPro" id="IPR041454">
    <property type="entry name" value="BsuBI/PstI_N"/>
</dbReference>
<evidence type="ECO:0000259" key="1">
    <source>
        <dbReference type="Pfam" id="PF06616"/>
    </source>
</evidence>
<dbReference type="RefSeq" id="WP_006188612.1">
    <property type="nucleotide sequence ID" value="NZ_ACYH01000031.1"/>
</dbReference>
<gene>
    <name evidence="3" type="ORF">TREVI0001_1420</name>
</gene>
<keyword evidence="3" id="KW-0378">Hydrolase</keyword>
<feature type="domain" description="BsuBI/PstI restriction endonuclease HTH" evidence="2">
    <location>
        <begin position="9"/>
        <end position="147"/>
    </location>
</feature>
<feature type="domain" description="BsuBI/PstI restriction endonuclease" evidence="1">
    <location>
        <begin position="158"/>
        <end position="310"/>
    </location>
</feature>
<dbReference type="eggNOG" id="COG0827">
    <property type="taxonomic scope" value="Bacteria"/>
</dbReference>
<dbReference type="Gene3D" id="3.40.1350.80">
    <property type="match status" value="1"/>
</dbReference>